<evidence type="ECO:0000256" key="4">
    <source>
        <dbReference type="PIRSR" id="PIRSR603782-2"/>
    </source>
</evidence>
<evidence type="ECO:0000256" key="2">
    <source>
        <dbReference type="ARBA" id="ARBA00023008"/>
    </source>
</evidence>
<dbReference type="PROSITE" id="PS51352">
    <property type="entry name" value="THIOREDOXIN_2"/>
    <property type="match status" value="1"/>
</dbReference>
<feature type="disulfide bond" description="Redox-active" evidence="4">
    <location>
        <begin position="76"/>
        <end position="80"/>
    </location>
</feature>
<keyword evidence="4" id="KW-1015">Disulfide bond</keyword>
<evidence type="ECO:0000259" key="5">
    <source>
        <dbReference type="PROSITE" id="PS51352"/>
    </source>
</evidence>
<protein>
    <recommendedName>
        <fullName evidence="5">Thioredoxin domain-containing protein</fullName>
    </recommendedName>
</protein>
<dbReference type="InterPro" id="IPR003782">
    <property type="entry name" value="SCO1/SenC"/>
</dbReference>
<feature type="binding site" evidence="3">
    <location>
        <position position="80"/>
    </location>
    <ligand>
        <name>Cu cation</name>
        <dbReference type="ChEBI" id="CHEBI:23378"/>
    </ligand>
</feature>
<dbReference type="PATRIC" id="fig|759362.5.peg.858"/>
<dbReference type="FunFam" id="3.40.30.10:FF:000013">
    <property type="entry name" value="Blast:Protein SCO1 homolog, mitochondrial"/>
    <property type="match status" value="1"/>
</dbReference>
<dbReference type="InterPro" id="IPR013766">
    <property type="entry name" value="Thioredoxin_domain"/>
</dbReference>
<dbReference type="AlphaFoldDB" id="F9Y537"/>
<dbReference type="Proteomes" id="UP000000692">
    <property type="component" value="Chromosome"/>
</dbReference>
<keyword evidence="3" id="KW-0479">Metal-binding</keyword>
<dbReference type="HOGENOM" id="CLU_050131_3_1_5"/>
<evidence type="ECO:0000256" key="1">
    <source>
        <dbReference type="ARBA" id="ARBA00010996"/>
    </source>
</evidence>
<dbReference type="RefSeq" id="WP_013384122.1">
    <property type="nucleotide sequence ID" value="NC_017384.1"/>
</dbReference>
<dbReference type="OrthoDB" id="9790194at2"/>
<feature type="domain" description="Thioredoxin" evidence="5">
    <location>
        <begin position="32"/>
        <end position="199"/>
    </location>
</feature>
<evidence type="ECO:0000313" key="6">
    <source>
        <dbReference type="EMBL" id="AEM40669.1"/>
    </source>
</evidence>
<organism evidence="6 7">
    <name type="scientific">Ketogulonicigenium vulgare (strain WSH-001)</name>
    <dbReference type="NCBI Taxonomy" id="759362"/>
    <lineage>
        <taxon>Bacteria</taxon>
        <taxon>Pseudomonadati</taxon>
        <taxon>Pseudomonadota</taxon>
        <taxon>Alphaproteobacteria</taxon>
        <taxon>Rhodobacterales</taxon>
        <taxon>Roseobacteraceae</taxon>
        <taxon>Ketogulonicigenium</taxon>
    </lineage>
</organism>
<accession>F9Y537</accession>
<dbReference type="Gene3D" id="3.40.30.10">
    <property type="entry name" value="Glutaredoxin"/>
    <property type="match status" value="1"/>
</dbReference>
<dbReference type="KEGG" id="kvl:KVU_0830"/>
<feature type="binding site" evidence="3">
    <location>
        <position position="164"/>
    </location>
    <ligand>
        <name>Cu cation</name>
        <dbReference type="ChEBI" id="CHEBI:23378"/>
    </ligand>
</feature>
<keyword evidence="2 3" id="KW-0186">Copper</keyword>
<dbReference type="PANTHER" id="PTHR12151">
    <property type="entry name" value="ELECTRON TRANSPORT PROTIN SCO1/SENC FAMILY MEMBER"/>
    <property type="match status" value="1"/>
</dbReference>
<reference evidence="6 7" key="1">
    <citation type="journal article" date="2011" name="J. Bacteriol.">
        <title>Complete genome sequence of the industrial strain Ketogulonicigenium vulgare WSH-001.</title>
        <authorList>
            <person name="Liu L."/>
            <person name="Li Y."/>
            <person name="Zhang J."/>
            <person name="Zhou Z."/>
            <person name="Liu J."/>
            <person name="Li X."/>
            <person name="Zhou J."/>
            <person name="Du G."/>
            <person name="Wang L."/>
            <person name="Chen J."/>
        </authorList>
    </citation>
    <scope>NUCLEOTIDE SEQUENCE [LARGE SCALE GENOMIC DNA]</scope>
    <source>
        <strain evidence="6 7">WSH-001</strain>
    </source>
</reference>
<dbReference type="Pfam" id="PF02630">
    <property type="entry name" value="SCO1-SenC"/>
    <property type="match status" value="1"/>
</dbReference>
<dbReference type="InterPro" id="IPR006311">
    <property type="entry name" value="TAT_signal"/>
</dbReference>
<name>F9Y537_KETVW</name>
<dbReference type="PANTHER" id="PTHR12151:SF25">
    <property type="entry name" value="LINALOOL DEHYDRATASE_ISOMERASE DOMAIN-CONTAINING PROTEIN"/>
    <property type="match status" value="1"/>
</dbReference>
<gene>
    <name evidence="6" type="ordered locus">KVU_0830</name>
</gene>
<dbReference type="GO" id="GO:0046872">
    <property type="term" value="F:metal ion binding"/>
    <property type="evidence" value="ECO:0007669"/>
    <property type="project" value="UniProtKB-KW"/>
</dbReference>
<proteinExistence type="inferred from homology"/>
<dbReference type="eggNOG" id="COG1999">
    <property type="taxonomic scope" value="Bacteria"/>
</dbReference>
<evidence type="ECO:0000313" key="7">
    <source>
        <dbReference type="Proteomes" id="UP000000692"/>
    </source>
</evidence>
<keyword evidence="7" id="KW-1185">Reference proteome</keyword>
<feature type="binding site" evidence="3">
    <location>
        <position position="76"/>
    </location>
    <ligand>
        <name>Cu cation</name>
        <dbReference type="ChEBI" id="CHEBI:23378"/>
    </ligand>
</feature>
<sequence length="199" mass="21865">MLNRRKLLIGAGAAVGAVAYMLAIGAWRSQSAAPQSPRPDAITQMDWQLTDHNGATVTPADWIGRPTLVFFGFTWCPDVCPTTLMDISGWLEDLGPEADALRVVLITVDPARDTPEVLANYVGLFDPRITGLTGAPDQIAAAAQHFRVRYTRVAREDGDYTMDHTAGVFLFHADGRFGRIIDFHEDRAFAVPKIRQVLT</sequence>
<dbReference type="PROSITE" id="PS51318">
    <property type="entry name" value="TAT"/>
    <property type="match status" value="1"/>
</dbReference>
<comment type="similarity">
    <text evidence="1">Belongs to the SCO1/2 family.</text>
</comment>
<dbReference type="InterPro" id="IPR036249">
    <property type="entry name" value="Thioredoxin-like_sf"/>
</dbReference>
<dbReference type="EMBL" id="CP002018">
    <property type="protein sequence ID" value="AEM40669.1"/>
    <property type="molecule type" value="Genomic_DNA"/>
</dbReference>
<dbReference type="SUPFAM" id="SSF52833">
    <property type="entry name" value="Thioredoxin-like"/>
    <property type="match status" value="1"/>
</dbReference>
<evidence type="ECO:0000256" key="3">
    <source>
        <dbReference type="PIRSR" id="PIRSR603782-1"/>
    </source>
</evidence>
<dbReference type="CDD" id="cd02968">
    <property type="entry name" value="SCO"/>
    <property type="match status" value="1"/>
</dbReference>